<dbReference type="Pfam" id="PF00590">
    <property type="entry name" value="TP_methylase"/>
    <property type="match status" value="1"/>
</dbReference>
<dbReference type="Proteomes" id="UP000295221">
    <property type="component" value="Unassembled WGS sequence"/>
</dbReference>
<dbReference type="NCBIfam" id="TIGR00096">
    <property type="entry name" value="16S rRNA (cytidine(1402)-2'-O)-methyltransferase"/>
    <property type="match status" value="1"/>
</dbReference>
<keyword evidence="5 6" id="KW-0949">S-adenosyl-L-methionine</keyword>
<dbReference type="FunFam" id="3.30.950.10:FF:000002">
    <property type="entry name" value="Ribosomal RNA small subunit methyltransferase I"/>
    <property type="match status" value="1"/>
</dbReference>
<dbReference type="CDD" id="cd11648">
    <property type="entry name" value="RsmI"/>
    <property type="match status" value="1"/>
</dbReference>
<keyword evidence="3 6" id="KW-0489">Methyltransferase</keyword>
<dbReference type="HAMAP" id="MF_01877">
    <property type="entry name" value="16SrRNA_methyltr_I"/>
    <property type="match status" value="1"/>
</dbReference>
<dbReference type="PROSITE" id="PS01296">
    <property type="entry name" value="RSMI"/>
    <property type="match status" value="1"/>
</dbReference>
<evidence type="ECO:0000313" key="8">
    <source>
        <dbReference type="EMBL" id="TCO07670.1"/>
    </source>
</evidence>
<dbReference type="EMBL" id="SLWK01000007">
    <property type="protein sequence ID" value="TCO07670.1"/>
    <property type="molecule type" value="Genomic_DNA"/>
</dbReference>
<evidence type="ECO:0000256" key="2">
    <source>
        <dbReference type="ARBA" id="ARBA00022552"/>
    </source>
</evidence>
<comment type="subcellular location">
    <subcellularLocation>
        <location evidence="6">Cytoplasm</location>
    </subcellularLocation>
</comment>
<evidence type="ECO:0000256" key="4">
    <source>
        <dbReference type="ARBA" id="ARBA00022679"/>
    </source>
</evidence>
<dbReference type="InterPro" id="IPR008189">
    <property type="entry name" value="rRNA_ssu_MeTfrase_I"/>
</dbReference>
<dbReference type="SUPFAM" id="SSF53790">
    <property type="entry name" value="Tetrapyrrole methylase"/>
    <property type="match status" value="1"/>
</dbReference>
<evidence type="ECO:0000256" key="1">
    <source>
        <dbReference type="ARBA" id="ARBA00022490"/>
    </source>
</evidence>
<dbReference type="PANTHER" id="PTHR46111">
    <property type="entry name" value="RIBOSOMAL RNA SMALL SUBUNIT METHYLTRANSFERASE I"/>
    <property type="match status" value="1"/>
</dbReference>
<sequence length="225" mass="25311">MGKLILVPTPIGNLEDITLRALRVLKEADFILAEDTRTTGMLLKHYQIESKMFSHHKFNEHNTVEKITQRIKGGETAAMVSDAGTPGISDPGYLLVNHCITNGIEVECLPGATALIPAIVMAGLPNDRFCFEGFLPPKKGRQKKLTALQQEERTMVFYESPHRLVKTLNQSAEFFGLERKAAVCRELSKFYEEIKRGSLEELIKYYTDHPPKGEIVLVIEGNREL</sequence>
<dbReference type="FunFam" id="3.40.1010.10:FF:000007">
    <property type="entry name" value="Ribosomal RNA small subunit methyltransferase I"/>
    <property type="match status" value="1"/>
</dbReference>
<dbReference type="EC" id="2.1.1.198" evidence="6"/>
<comment type="catalytic activity">
    <reaction evidence="6">
        <text>cytidine(1402) in 16S rRNA + S-adenosyl-L-methionine = 2'-O-methylcytidine(1402) in 16S rRNA + S-adenosyl-L-homocysteine + H(+)</text>
        <dbReference type="Rhea" id="RHEA:42924"/>
        <dbReference type="Rhea" id="RHEA-COMP:10285"/>
        <dbReference type="Rhea" id="RHEA-COMP:10286"/>
        <dbReference type="ChEBI" id="CHEBI:15378"/>
        <dbReference type="ChEBI" id="CHEBI:57856"/>
        <dbReference type="ChEBI" id="CHEBI:59789"/>
        <dbReference type="ChEBI" id="CHEBI:74495"/>
        <dbReference type="ChEBI" id="CHEBI:82748"/>
        <dbReference type="EC" id="2.1.1.198"/>
    </reaction>
</comment>
<dbReference type="AlphaFoldDB" id="A0A4R2GJT7"/>
<keyword evidence="1 6" id="KW-0963">Cytoplasm</keyword>
<accession>A0A4R2GJT7</accession>
<dbReference type="InterPro" id="IPR018063">
    <property type="entry name" value="SAM_MeTrfase_RsmI_CS"/>
</dbReference>
<evidence type="ECO:0000256" key="6">
    <source>
        <dbReference type="HAMAP-Rule" id="MF_01877"/>
    </source>
</evidence>
<evidence type="ECO:0000259" key="7">
    <source>
        <dbReference type="Pfam" id="PF00590"/>
    </source>
</evidence>
<gene>
    <name evidence="6" type="primary">rsmI</name>
    <name evidence="8" type="ORF">EV194_10754</name>
</gene>
<name>A0A4R2GJT7_9BACT</name>
<keyword evidence="9" id="KW-1185">Reference proteome</keyword>
<organism evidence="8 9">
    <name type="scientific">Natronoflexus pectinivorans</name>
    <dbReference type="NCBI Taxonomy" id="682526"/>
    <lineage>
        <taxon>Bacteria</taxon>
        <taxon>Pseudomonadati</taxon>
        <taxon>Bacteroidota</taxon>
        <taxon>Bacteroidia</taxon>
        <taxon>Marinilabiliales</taxon>
        <taxon>Marinilabiliaceae</taxon>
        <taxon>Natronoflexus</taxon>
    </lineage>
</organism>
<reference evidence="8 9" key="1">
    <citation type="submission" date="2019-03" db="EMBL/GenBank/DDBJ databases">
        <title>Genomic Encyclopedia of Type Strains, Phase IV (KMG-IV): sequencing the most valuable type-strain genomes for metagenomic binning, comparative biology and taxonomic classification.</title>
        <authorList>
            <person name="Goeker M."/>
        </authorList>
    </citation>
    <scope>NUCLEOTIDE SEQUENCE [LARGE SCALE GENOMIC DNA]</scope>
    <source>
        <strain evidence="8 9">DSM 24179</strain>
    </source>
</reference>
<dbReference type="InterPro" id="IPR014776">
    <property type="entry name" value="4pyrrole_Mease_sub2"/>
</dbReference>
<comment type="function">
    <text evidence="6">Catalyzes the 2'-O-methylation of the ribose of cytidine 1402 (C1402) in 16S rRNA.</text>
</comment>
<dbReference type="InterPro" id="IPR014777">
    <property type="entry name" value="4pyrrole_Mease_sub1"/>
</dbReference>
<dbReference type="Gene3D" id="3.30.950.10">
    <property type="entry name" value="Methyltransferase, Cobalt-precorrin-4 Transmethylase, Domain 2"/>
    <property type="match status" value="1"/>
</dbReference>
<protein>
    <recommendedName>
        <fullName evidence="6">Ribosomal RNA small subunit methyltransferase I</fullName>
        <ecNumber evidence="6">2.1.1.198</ecNumber>
    </recommendedName>
    <alternativeName>
        <fullName evidence="6">16S rRNA 2'-O-ribose C1402 methyltransferase</fullName>
    </alternativeName>
    <alternativeName>
        <fullName evidence="6">rRNA (cytidine-2'-O-)-methyltransferase RsmI</fullName>
    </alternativeName>
</protein>
<keyword evidence="2 6" id="KW-0698">rRNA processing</keyword>
<dbReference type="RefSeq" id="WP_132433999.1">
    <property type="nucleotide sequence ID" value="NZ_SLWK01000007.1"/>
</dbReference>
<comment type="caution">
    <text evidence="8">The sequence shown here is derived from an EMBL/GenBank/DDBJ whole genome shotgun (WGS) entry which is preliminary data.</text>
</comment>
<dbReference type="GO" id="GO:0005737">
    <property type="term" value="C:cytoplasm"/>
    <property type="evidence" value="ECO:0007669"/>
    <property type="project" value="UniProtKB-SubCell"/>
</dbReference>
<evidence type="ECO:0000313" key="9">
    <source>
        <dbReference type="Proteomes" id="UP000295221"/>
    </source>
</evidence>
<evidence type="ECO:0000256" key="3">
    <source>
        <dbReference type="ARBA" id="ARBA00022603"/>
    </source>
</evidence>
<dbReference type="GO" id="GO:0070677">
    <property type="term" value="F:rRNA (cytosine-2'-O-)-methyltransferase activity"/>
    <property type="evidence" value="ECO:0007669"/>
    <property type="project" value="UniProtKB-UniRule"/>
</dbReference>
<feature type="domain" description="Tetrapyrrole methylase" evidence="7">
    <location>
        <begin position="3"/>
        <end position="202"/>
    </location>
</feature>
<dbReference type="PIRSF" id="PIRSF005917">
    <property type="entry name" value="MTase_YraL"/>
    <property type="match status" value="1"/>
</dbReference>
<evidence type="ECO:0000256" key="5">
    <source>
        <dbReference type="ARBA" id="ARBA00022691"/>
    </source>
</evidence>
<dbReference type="OrthoDB" id="9809084at2"/>
<keyword evidence="4 6" id="KW-0808">Transferase</keyword>
<proteinExistence type="inferred from homology"/>
<dbReference type="Gene3D" id="3.40.1010.10">
    <property type="entry name" value="Cobalt-precorrin-4 Transmethylase, Domain 1"/>
    <property type="match status" value="1"/>
</dbReference>
<dbReference type="PANTHER" id="PTHR46111:SF1">
    <property type="entry name" value="RIBOSOMAL RNA SMALL SUBUNIT METHYLTRANSFERASE I"/>
    <property type="match status" value="1"/>
</dbReference>
<comment type="similarity">
    <text evidence="6">Belongs to the methyltransferase superfamily. RsmI family.</text>
</comment>
<dbReference type="InterPro" id="IPR000878">
    <property type="entry name" value="4pyrrol_Mease"/>
</dbReference>
<dbReference type="InterPro" id="IPR035996">
    <property type="entry name" value="4pyrrol_Methylase_sf"/>
</dbReference>